<dbReference type="GO" id="GO:0015074">
    <property type="term" value="P:DNA integration"/>
    <property type="evidence" value="ECO:0007669"/>
    <property type="project" value="InterPro"/>
</dbReference>
<name>A0A6N2XJS0_CITAM</name>
<dbReference type="InterPro" id="IPR036397">
    <property type="entry name" value="RNaseH_sf"/>
</dbReference>
<dbReference type="GO" id="GO:0003676">
    <property type="term" value="F:nucleic acid binding"/>
    <property type="evidence" value="ECO:0007669"/>
    <property type="project" value="InterPro"/>
</dbReference>
<dbReference type="PANTHER" id="PTHR46889:SF4">
    <property type="entry name" value="TRANSPOSASE INSO FOR INSERTION SEQUENCE ELEMENT IS911B-RELATED"/>
    <property type="match status" value="1"/>
</dbReference>
<dbReference type="InterPro" id="IPR050900">
    <property type="entry name" value="Transposase_IS3/IS150/IS904"/>
</dbReference>
<feature type="domain" description="Integrase catalytic" evidence="1">
    <location>
        <begin position="2"/>
        <end position="57"/>
    </location>
</feature>
<organism evidence="2">
    <name type="scientific">Citrobacter amalonaticus</name>
    <dbReference type="NCBI Taxonomy" id="35703"/>
    <lineage>
        <taxon>Bacteria</taxon>
        <taxon>Pseudomonadati</taxon>
        <taxon>Pseudomonadota</taxon>
        <taxon>Gammaproteobacteria</taxon>
        <taxon>Enterobacterales</taxon>
        <taxon>Enterobacteriaceae</taxon>
        <taxon>Citrobacter</taxon>
    </lineage>
</organism>
<evidence type="ECO:0000259" key="1">
    <source>
        <dbReference type="Pfam" id="PF00665"/>
    </source>
</evidence>
<evidence type="ECO:0000313" key="2">
    <source>
        <dbReference type="EMBL" id="VYT54047.1"/>
    </source>
</evidence>
<accession>A0A6N2XJS0</accession>
<dbReference type="Pfam" id="PF00665">
    <property type="entry name" value="rve"/>
    <property type="match status" value="1"/>
</dbReference>
<dbReference type="EMBL" id="CACRTI010000020">
    <property type="protein sequence ID" value="VYT54047.1"/>
    <property type="molecule type" value="Genomic_DNA"/>
</dbReference>
<dbReference type="PANTHER" id="PTHR46889">
    <property type="entry name" value="TRANSPOSASE INSF FOR INSERTION SEQUENCE IS3B-RELATED"/>
    <property type="match status" value="1"/>
</dbReference>
<dbReference type="SUPFAM" id="SSF53098">
    <property type="entry name" value="Ribonuclease H-like"/>
    <property type="match status" value="1"/>
</dbReference>
<gene>
    <name evidence="2" type="ORF">CALFYP1_01285</name>
</gene>
<proteinExistence type="predicted"/>
<reference evidence="2" key="1">
    <citation type="submission" date="2019-11" db="EMBL/GenBank/DDBJ databases">
        <authorList>
            <person name="Feng L."/>
        </authorList>
    </citation>
    <scope>NUCLEOTIDE SEQUENCE</scope>
    <source>
        <strain evidence="2">CAmalonaticusLFYP1</strain>
    </source>
</reference>
<protein>
    <submittedName>
        <fullName evidence="2">Integrase core domain protein</fullName>
    </submittedName>
</protein>
<dbReference type="InterPro" id="IPR001584">
    <property type="entry name" value="Integrase_cat-core"/>
</dbReference>
<dbReference type="Gene3D" id="3.30.420.10">
    <property type="entry name" value="Ribonuclease H-like superfamily/Ribonuclease H"/>
    <property type="match status" value="1"/>
</dbReference>
<sequence>MNHSLALDALLIAVWRHKPDDEVIVHSDQGSQYDSGDWRRFCWANNLASSMSRRSNCWDNAVFKSFFSTLKKERRYSLSDNFQIQCRLITLLKPGNPLTGV</sequence>
<dbReference type="AlphaFoldDB" id="A0A6N2XJS0"/>
<dbReference type="InterPro" id="IPR012337">
    <property type="entry name" value="RNaseH-like_sf"/>
</dbReference>